<evidence type="ECO:0008006" key="7">
    <source>
        <dbReference type="Google" id="ProtNLM"/>
    </source>
</evidence>
<evidence type="ECO:0000313" key="3">
    <source>
        <dbReference type="EMBL" id="RHM19242.1"/>
    </source>
</evidence>
<protein>
    <recommendedName>
        <fullName evidence="7">OmpA family protein</fullName>
    </recommendedName>
</protein>
<dbReference type="SUPFAM" id="SSF103088">
    <property type="entry name" value="OmpA-like"/>
    <property type="match status" value="1"/>
</dbReference>
<dbReference type="Gene3D" id="3.30.1330.60">
    <property type="entry name" value="OmpA-like domain"/>
    <property type="match status" value="1"/>
</dbReference>
<sequence>MNPIIIIISFISLLIPAYARASTESGSQGRHLSITQIQVRNTGDSIELSFSCASAWFNTRKPERITVTPVISDGVHQARFPSFAIIGKRKRMSPALQYNATMKYEDWMRGSILAFESNIKLCAKQAILTTAVVNNRILQDPDVEIVQFTDTAETVIPVLTTAEKLAQDYDFLADESTRSEFDEENRSNAVSILFKTGSATLLPEYRNNSRNLDLLVDIILKINQSPDSRISHILIAGYASPDGDIRINSDFATLRAAALKKYLMRHTRLDSGTFEVINGKIDWYGLSQMVGKSDMLDKETVLNILSVTPVEGSSGKRGRKNELMYLKAGVPYRYMLKNFFPALRSSTCIKVFYEKNKNIK</sequence>
<dbReference type="EMBL" id="QRHJ01000013">
    <property type="protein sequence ID" value="RHF76377.1"/>
    <property type="molecule type" value="Genomic_DNA"/>
</dbReference>
<dbReference type="Proteomes" id="UP000284604">
    <property type="component" value="Unassembled WGS sequence"/>
</dbReference>
<dbReference type="EMBL" id="QRPN01000006">
    <property type="protein sequence ID" value="RHM19242.1"/>
    <property type="molecule type" value="Genomic_DNA"/>
</dbReference>
<dbReference type="InterPro" id="IPR036737">
    <property type="entry name" value="OmpA-like_sf"/>
</dbReference>
<dbReference type="AlphaFoldDB" id="A0A415PWG5"/>
<dbReference type="RefSeq" id="WP_117666238.1">
    <property type="nucleotide sequence ID" value="NZ_BAABYC010000001.1"/>
</dbReference>
<gene>
    <name evidence="2" type="ORF">DW668_06280</name>
    <name evidence="1" type="ORF">DW853_04675</name>
    <name evidence="3" type="ORF">DWZ78_08040</name>
</gene>
<evidence type="ECO:0000313" key="5">
    <source>
        <dbReference type="Proteomes" id="UP000284604"/>
    </source>
</evidence>
<comment type="caution">
    <text evidence="3">The sequence shown here is derived from an EMBL/GenBank/DDBJ whole genome shotgun (WGS) entry which is preliminary data.</text>
</comment>
<evidence type="ECO:0000313" key="1">
    <source>
        <dbReference type="EMBL" id="RHC32228.1"/>
    </source>
</evidence>
<dbReference type="Proteomes" id="UP000283762">
    <property type="component" value="Unassembled WGS sequence"/>
</dbReference>
<dbReference type="Proteomes" id="UP000285305">
    <property type="component" value="Unassembled WGS sequence"/>
</dbReference>
<reference evidence="4 5" key="1">
    <citation type="submission" date="2018-08" db="EMBL/GenBank/DDBJ databases">
        <title>A genome reference for cultivated species of the human gut microbiota.</title>
        <authorList>
            <person name="Zou Y."/>
            <person name="Xue W."/>
            <person name="Luo G."/>
        </authorList>
    </citation>
    <scope>NUCLEOTIDE SEQUENCE [LARGE SCALE GENOMIC DNA]</scope>
    <source>
        <strain evidence="3 5">AF35-20</strain>
        <strain evidence="2 4">AM25-16</strain>
        <strain evidence="1 6">AM36-9BH</strain>
    </source>
</reference>
<evidence type="ECO:0000313" key="2">
    <source>
        <dbReference type="EMBL" id="RHF76377.1"/>
    </source>
</evidence>
<organism evidence="3 5">
    <name type="scientific">Bacteroides stercoris</name>
    <dbReference type="NCBI Taxonomy" id="46506"/>
    <lineage>
        <taxon>Bacteria</taxon>
        <taxon>Pseudomonadati</taxon>
        <taxon>Bacteroidota</taxon>
        <taxon>Bacteroidia</taxon>
        <taxon>Bacteroidales</taxon>
        <taxon>Bacteroidaceae</taxon>
        <taxon>Bacteroides</taxon>
    </lineage>
</organism>
<proteinExistence type="predicted"/>
<evidence type="ECO:0000313" key="4">
    <source>
        <dbReference type="Proteomes" id="UP000283762"/>
    </source>
</evidence>
<accession>A0A415PWG5</accession>
<dbReference type="EMBL" id="QSHQ01000006">
    <property type="protein sequence ID" value="RHC32228.1"/>
    <property type="molecule type" value="Genomic_DNA"/>
</dbReference>
<name>A0A415PWG5_BACSE</name>
<evidence type="ECO:0000313" key="6">
    <source>
        <dbReference type="Proteomes" id="UP000285305"/>
    </source>
</evidence>